<reference evidence="1" key="1">
    <citation type="journal article" date="2022" name="bioRxiv">
        <title>Population genetic analysis of Ophidiomyces ophidiicola, the causative agent of snake fungal disease, indicates recent introductions to the USA.</title>
        <authorList>
            <person name="Ladner J.T."/>
            <person name="Palmer J.M."/>
            <person name="Ettinger C.L."/>
            <person name="Stajich J.E."/>
            <person name="Farrell T.M."/>
            <person name="Glorioso B.M."/>
            <person name="Lawson B."/>
            <person name="Price S.J."/>
            <person name="Stengle A.G."/>
            <person name="Grear D.A."/>
            <person name="Lorch J.M."/>
        </authorList>
    </citation>
    <scope>NUCLEOTIDE SEQUENCE</scope>
    <source>
        <strain evidence="1">NWHC 24266-5</strain>
    </source>
</reference>
<name>A0ACB8UT52_9EURO</name>
<dbReference type="EMBL" id="JALBCA010000077">
    <property type="protein sequence ID" value="KAI2384214.1"/>
    <property type="molecule type" value="Genomic_DNA"/>
</dbReference>
<proteinExistence type="predicted"/>
<sequence>MTTRVEDDKIGPGVELRDPVRLQLLKNLQDIVGQVPQKAQATFLLCDIQYLQELCESFVNRVAFDTFQQAFSSSRVDEIVTKWCQLSRQRSTPSISQSIPLSEQAAEAQTSNQKRKRSDTQSSVYRQRRLKNVSDECKNRDSHRCVITKLAGPIDAAHIIPFSLNQQDRRASFFNLLKVLWSQRIEKWETMLCNGTEFLENMISFTPTLHRCHSAGLFGLQPIEASSDRKSLKLKFYWLPKRESLGNTMTDITDIPTLPDDVELEDMKIFNGRDGHRIKSGEVIELTTLDPERWPLPNWELLEMQWVLQRLTALRGAAGLPDMVFHDEFESSSSLECSDYGMKNRNLFAMNLDHYVPDEKSDMNSSINKWLDAQAAAQQIEF</sequence>
<evidence type="ECO:0000313" key="1">
    <source>
        <dbReference type="EMBL" id="KAI2384214.1"/>
    </source>
</evidence>
<protein>
    <submittedName>
        <fullName evidence="1">Uncharacterized protein</fullName>
    </submittedName>
</protein>
<organism evidence="1">
    <name type="scientific">Ophidiomyces ophidiicola</name>
    <dbReference type="NCBI Taxonomy" id="1387563"/>
    <lineage>
        <taxon>Eukaryota</taxon>
        <taxon>Fungi</taxon>
        <taxon>Dikarya</taxon>
        <taxon>Ascomycota</taxon>
        <taxon>Pezizomycotina</taxon>
        <taxon>Eurotiomycetes</taxon>
        <taxon>Eurotiomycetidae</taxon>
        <taxon>Onygenales</taxon>
        <taxon>Onygenaceae</taxon>
        <taxon>Ophidiomyces</taxon>
    </lineage>
</organism>
<comment type="caution">
    <text evidence="1">The sequence shown here is derived from an EMBL/GenBank/DDBJ whole genome shotgun (WGS) entry which is preliminary data.</text>
</comment>
<accession>A0ACB8UT52</accession>
<gene>
    <name evidence="1" type="ORF">LOY88_004817</name>
</gene>